<dbReference type="EMBL" id="JACHDZ010000009">
    <property type="protein sequence ID" value="MBB5346137.1"/>
    <property type="molecule type" value="Genomic_DNA"/>
</dbReference>
<evidence type="ECO:0000256" key="2">
    <source>
        <dbReference type="ARBA" id="ARBA00022475"/>
    </source>
</evidence>
<feature type="transmembrane region" description="Helical" evidence="7">
    <location>
        <begin position="21"/>
        <end position="47"/>
    </location>
</feature>
<evidence type="ECO:0000256" key="4">
    <source>
        <dbReference type="ARBA" id="ARBA00022989"/>
    </source>
</evidence>
<dbReference type="AlphaFoldDB" id="A0A7W8JDU8"/>
<evidence type="ECO:0000313" key="11">
    <source>
        <dbReference type="Proteomes" id="UP000569092"/>
    </source>
</evidence>
<dbReference type="InterPro" id="IPR050250">
    <property type="entry name" value="Macrolide_Exporter_MacB"/>
</dbReference>
<feature type="transmembrane region" description="Helical" evidence="7">
    <location>
        <begin position="402"/>
        <end position="426"/>
    </location>
</feature>
<feature type="transmembrane region" description="Helical" evidence="7">
    <location>
        <begin position="776"/>
        <end position="798"/>
    </location>
</feature>
<dbReference type="PANTHER" id="PTHR30572:SF4">
    <property type="entry name" value="ABC TRANSPORTER PERMEASE YTRF"/>
    <property type="match status" value="1"/>
</dbReference>
<protein>
    <submittedName>
        <fullName evidence="10">Permease</fullName>
    </submittedName>
</protein>
<evidence type="ECO:0000256" key="5">
    <source>
        <dbReference type="ARBA" id="ARBA00023136"/>
    </source>
</evidence>
<evidence type="ECO:0000313" key="10">
    <source>
        <dbReference type="EMBL" id="MBB5346137.1"/>
    </source>
</evidence>
<keyword evidence="4 7" id="KW-1133">Transmembrane helix</keyword>
<evidence type="ECO:0000256" key="1">
    <source>
        <dbReference type="ARBA" id="ARBA00004651"/>
    </source>
</evidence>
<name>A0A7W8JDU8_9BACT</name>
<comment type="caution">
    <text evidence="10">The sequence shown here is derived from an EMBL/GenBank/DDBJ whole genome shotgun (WGS) entry which is preliminary data.</text>
</comment>
<evidence type="ECO:0000259" key="8">
    <source>
        <dbReference type="Pfam" id="PF02687"/>
    </source>
</evidence>
<gene>
    <name evidence="10" type="ORF">HDF10_004147</name>
</gene>
<feature type="transmembrane region" description="Helical" evidence="7">
    <location>
        <begin position="810"/>
        <end position="832"/>
    </location>
</feature>
<feature type="domain" description="ABC3 transporter permease C-terminal" evidence="8">
    <location>
        <begin position="311"/>
        <end position="430"/>
    </location>
</feature>
<dbReference type="PANTHER" id="PTHR30572">
    <property type="entry name" value="MEMBRANE COMPONENT OF TRANSPORTER-RELATED"/>
    <property type="match status" value="1"/>
</dbReference>
<dbReference type="NCBIfam" id="TIGR03434">
    <property type="entry name" value="ADOP"/>
    <property type="match status" value="1"/>
</dbReference>
<reference evidence="10 11" key="1">
    <citation type="submission" date="2020-08" db="EMBL/GenBank/DDBJ databases">
        <title>Genomic Encyclopedia of Type Strains, Phase IV (KMG-V): Genome sequencing to study the core and pangenomes of soil and plant-associated prokaryotes.</title>
        <authorList>
            <person name="Whitman W."/>
        </authorList>
    </citation>
    <scope>NUCLEOTIDE SEQUENCE [LARGE SCALE GENOMIC DNA]</scope>
    <source>
        <strain evidence="10 11">M8US30</strain>
    </source>
</reference>
<dbReference type="InterPro" id="IPR025857">
    <property type="entry name" value="MacB_PCD"/>
</dbReference>
<sequence>MNGLMQDVRYALRQLRKAPGFTLTAVLTLALGIGANAAIFTLVHAVLLQNLPVSDPKALVRLGDKDDCCVMGGRPENEDYSLFSYDLYRHLRDSTSEFEQLAAMQAGIGQGALTARRGSSNSLSKASSSEFVSGNYFETFGLQPYAGRLLLPSDDVAGAPMAAVLSYGAWQRDYAMDPSVVGSTFQLNTHPVTVVGITPPSFYGDRMSDTPPDFFLPLTMEPILDPGALLNRPEASWLYVLGRVKPGTQIGRLQEKMSGLLRDWLVPLKAYQSADGKKALPKTHLVLTPGGVGIANMQTEYRSGLQLLMGISGLVLLIACANIANLVLVRGMARRAETSIRMALGAARKRIIRQMLTESVVLACLGGVAGLAVAYAGTKMLLTLAFPHATGLPIHATPSLPMLGFAFGLSLLTGLIFGIAPAWITSHSEPAVSLRGTNRSTRDSASLLQRSLVVTQAALSLVLLVGAGLLTRSLNKLEHQNFGLQTENRVVIHISPDNAGYKPDQLQALYGEILDRFRALPGVERVGLSLYTPLEGDNWGEGVTIQGRPEPGRNDHVGASWDRVTPDFFQVIGQKILRGRGITDQDTGTAPMVAVVNETFVKKFFPNGEDPIGVHFGLDGVKSAGEIEIVGVVSDVKYMNPREAVRAMYFRPFIQHAPLSDNLDVRSLFAGAVMLKMRGPSDGLEVQVRRTLANINPNLTVVNYNTFGSQIEGQFSQEKLIARLTLMFGVLALVLASVGLYGVTAYTVVRRMPEIGIRMALGAGRGSVVSMVLREAMLQAGIGLAIGLPVALLCVRFLKTQLYGTGGQDPLVLAGAVVVLIVSACVAGLIPARRAASTDPVKALRAE</sequence>
<feature type="domain" description="MacB-like periplasmic core" evidence="9">
    <location>
        <begin position="22"/>
        <end position="258"/>
    </location>
</feature>
<dbReference type="Pfam" id="PF12704">
    <property type="entry name" value="MacB_PCD"/>
    <property type="match status" value="2"/>
</dbReference>
<organism evidence="10 11">
    <name type="scientific">Tunturiibacter lichenicola</name>
    <dbReference type="NCBI Taxonomy" id="2051959"/>
    <lineage>
        <taxon>Bacteria</taxon>
        <taxon>Pseudomonadati</taxon>
        <taxon>Acidobacteriota</taxon>
        <taxon>Terriglobia</taxon>
        <taxon>Terriglobales</taxon>
        <taxon>Acidobacteriaceae</taxon>
        <taxon>Tunturiibacter</taxon>
    </lineage>
</organism>
<comment type="subcellular location">
    <subcellularLocation>
        <location evidence="1">Cell membrane</location>
        <topology evidence="1">Multi-pass membrane protein</topology>
    </subcellularLocation>
</comment>
<dbReference type="GO" id="GO:0005886">
    <property type="term" value="C:plasma membrane"/>
    <property type="evidence" value="ECO:0007669"/>
    <property type="project" value="UniProtKB-SubCell"/>
</dbReference>
<feature type="transmembrane region" description="Helical" evidence="7">
    <location>
        <begin position="726"/>
        <end position="749"/>
    </location>
</feature>
<dbReference type="InterPro" id="IPR017800">
    <property type="entry name" value="ADOP"/>
</dbReference>
<evidence type="ECO:0000256" key="7">
    <source>
        <dbReference type="SAM" id="Phobius"/>
    </source>
</evidence>
<dbReference type="Pfam" id="PF02687">
    <property type="entry name" value="FtsX"/>
    <property type="match status" value="2"/>
</dbReference>
<comment type="similarity">
    <text evidence="6">Belongs to the ABC-4 integral membrane protein family.</text>
</comment>
<dbReference type="InterPro" id="IPR003838">
    <property type="entry name" value="ABC3_permease_C"/>
</dbReference>
<evidence type="ECO:0000259" key="9">
    <source>
        <dbReference type="Pfam" id="PF12704"/>
    </source>
</evidence>
<evidence type="ECO:0000256" key="3">
    <source>
        <dbReference type="ARBA" id="ARBA00022692"/>
    </source>
</evidence>
<evidence type="ECO:0000256" key="6">
    <source>
        <dbReference type="ARBA" id="ARBA00038076"/>
    </source>
</evidence>
<keyword evidence="2" id="KW-1003">Cell membrane</keyword>
<feature type="transmembrane region" description="Helical" evidence="7">
    <location>
        <begin position="307"/>
        <end position="329"/>
    </location>
</feature>
<feature type="transmembrane region" description="Helical" evidence="7">
    <location>
        <begin position="360"/>
        <end position="382"/>
    </location>
</feature>
<proteinExistence type="inferred from homology"/>
<keyword evidence="3 7" id="KW-0812">Transmembrane</keyword>
<dbReference type="GO" id="GO:0022857">
    <property type="term" value="F:transmembrane transporter activity"/>
    <property type="evidence" value="ECO:0007669"/>
    <property type="project" value="TreeGrafter"/>
</dbReference>
<feature type="domain" description="MacB-like periplasmic core" evidence="9">
    <location>
        <begin position="457"/>
        <end position="637"/>
    </location>
</feature>
<dbReference type="Proteomes" id="UP000569092">
    <property type="component" value="Unassembled WGS sequence"/>
</dbReference>
<keyword evidence="5 7" id="KW-0472">Membrane</keyword>
<accession>A0A7W8JDU8</accession>
<feature type="domain" description="ABC3 transporter permease C-terminal" evidence="8">
    <location>
        <begin position="727"/>
        <end position="840"/>
    </location>
</feature>